<dbReference type="OrthoDB" id="10003767at2759"/>
<dbReference type="EMBL" id="BLJY01000004">
    <property type="protein sequence ID" value="GFF15342.1"/>
    <property type="molecule type" value="Genomic_DNA"/>
</dbReference>
<dbReference type="PANTHER" id="PTHR21310">
    <property type="entry name" value="AMINOGLYCOSIDE PHOSPHOTRANSFERASE-RELATED-RELATED"/>
    <property type="match status" value="1"/>
</dbReference>
<keyword evidence="2" id="KW-0808">Transferase</keyword>
<dbReference type="Gene3D" id="3.30.200.20">
    <property type="entry name" value="Phosphorylase Kinase, domain 1"/>
    <property type="match status" value="1"/>
</dbReference>
<accession>A0A5M3YP98</accession>
<evidence type="ECO:0000313" key="2">
    <source>
        <dbReference type="EMBL" id="GFF15342.1"/>
    </source>
</evidence>
<proteinExistence type="predicted"/>
<dbReference type="InterPro" id="IPR002575">
    <property type="entry name" value="Aminoglycoside_PTrfase"/>
</dbReference>
<organism evidence="2 3">
    <name type="scientific">Aspergillus terreus</name>
    <dbReference type="NCBI Taxonomy" id="33178"/>
    <lineage>
        <taxon>Eukaryota</taxon>
        <taxon>Fungi</taxon>
        <taxon>Dikarya</taxon>
        <taxon>Ascomycota</taxon>
        <taxon>Pezizomycotina</taxon>
        <taxon>Eurotiomycetes</taxon>
        <taxon>Eurotiomycetidae</taxon>
        <taxon>Eurotiales</taxon>
        <taxon>Aspergillaceae</taxon>
        <taxon>Aspergillus</taxon>
        <taxon>Aspergillus subgen. Circumdati</taxon>
    </lineage>
</organism>
<dbReference type="SUPFAM" id="SSF56112">
    <property type="entry name" value="Protein kinase-like (PK-like)"/>
    <property type="match status" value="1"/>
</dbReference>
<reference evidence="2 3" key="1">
    <citation type="submission" date="2020-01" db="EMBL/GenBank/DDBJ databases">
        <title>Aspergillus terreus IFO 6365 whole genome shotgun sequence.</title>
        <authorList>
            <person name="Kanamasa S."/>
            <person name="Takahashi H."/>
        </authorList>
    </citation>
    <scope>NUCLEOTIDE SEQUENCE [LARGE SCALE GENOMIC DNA]</scope>
    <source>
        <strain evidence="2 3">IFO 6365</strain>
    </source>
</reference>
<keyword evidence="3" id="KW-1185">Reference proteome</keyword>
<dbReference type="VEuPathDB" id="FungiDB:ATEG_09141"/>
<sequence>MDTISSLALQGKDDEFYRRYPSRKRLVDSCLERVSWDALCRYASSKNSGRPCTLLGMSTIGGVYLIRLLSFGDMQWIARVQLEPSTPLSASLLRAEIDTMALVRAKTDIPIPHVFGYEFSDANEIGAAFILMEFLPGPSAMDADGGYETHHGQIPTTKKEEFYREVAGIQVQMASVRLPQIGSITRRNDNSFEVGPIPGLEGPFPTATDYFREWAKQAKFPLPDEGIRSSMAGGPVEEIIESIKNFPRSLQNLANNIAGNNDDGPFPLYHPDFYHSNMIVDHKFRILGIIDWEGASTVPWEIVEPPLFLSKVPLGMDDPNNYHADGTPKDRSVIQRLHESGEYVKFVQAKEEEMGLDRKLSTTLLDSNIQGLAYAIKVYRDPGKLGFYCKILTPFNTS</sequence>
<dbReference type="Proteomes" id="UP000452235">
    <property type="component" value="Unassembled WGS sequence"/>
</dbReference>
<gene>
    <name evidence="2" type="ORF">ATEIFO6365_0004046100</name>
</gene>
<dbReference type="AlphaFoldDB" id="A0A5M3YP98"/>
<evidence type="ECO:0000313" key="3">
    <source>
        <dbReference type="Proteomes" id="UP000452235"/>
    </source>
</evidence>
<dbReference type="Gene3D" id="3.90.1200.10">
    <property type="match status" value="1"/>
</dbReference>
<dbReference type="GO" id="GO:0016740">
    <property type="term" value="F:transferase activity"/>
    <property type="evidence" value="ECO:0007669"/>
    <property type="project" value="UniProtKB-KW"/>
</dbReference>
<name>A0A5M3YP98_ASPTE</name>
<dbReference type="InterPro" id="IPR011009">
    <property type="entry name" value="Kinase-like_dom_sf"/>
</dbReference>
<dbReference type="Pfam" id="PF01636">
    <property type="entry name" value="APH"/>
    <property type="match status" value="1"/>
</dbReference>
<evidence type="ECO:0000259" key="1">
    <source>
        <dbReference type="Pfam" id="PF01636"/>
    </source>
</evidence>
<feature type="domain" description="Aminoglycoside phosphotransferase" evidence="1">
    <location>
        <begin position="85"/>
        <end position="296"/>
    </location>
</feature>
<dbReference type="InterPro" id="IPR051678">
    <property type="entry name" value="AGP_Transferase"/>
</dbReference>
<protein>
    <submittedName>
        <fullName evidence="2">Phosphotransferase enzyme family</fullName>
    </submittedName>
</protein>
<comment type="caution">
    <text evidence="2">The sequence shown here is derived from an EMBL/GenBank/DDBJ whole genome shotgun (WGS) entry which is preliminary data.</text>
</comment>
<dbReference type="PANTHER" id="PTHR21310:SF15">
    <property type="entry name" value="AMINOGLYCOSIDE PHOSPHOTRANSFERASE DOMAIN-CONTAINING PROTEIN"/>
    <property type="match status" value="1"/>
</dbReference>